<dbReference type="PANTHER" id="PTHR47488:SF7">
    <property type="entry name" value="HEAVY METAL TRANSPORT_DETOXIFICATION SUPERFAMILY PROTEIN"/>
    <property type="match status" value="1"/>
</dbReference>
<sequence length="247" mass="27565">MLEGRGGTPDTVRLAGRCIYHTLSLSFSLLSIPQLGYQSTHSMAEKISTLILKVNLECHLCYKKIRKTLCKLQDKENIKSISYDEKNGTVTISGPFDPHRLAKKLKCKACKVIEGIQIKEEKEKKPDEKQKAEAPKPTDKPKEEPKQKKDDAGKKEEPEKKKSEPQKKNAEPERVPVVLTPYLWPPPGPVVCCPGPYYESYYGGTRCCSCEKVSNPPPPPPAYGGPYYPVPCEIVCEDDPSTPCSVM</sequence>
<proteinExistence type="predicted"/>
<dbReference type="InterPro" id="IPR006121">
    <property type="entry name" value="HMA_dom"/>
</dbReference>
<organism evidence="3 4">
    <name type="scientific">Ensete ventricosum</name>
    <name type="common">Abyssinian banana</name>
    <name type="synonym">Musa ensete</name>
    <dbReference type="NCBI Taxonomy" id="4639"/>
    <lineage>
        <taxon>Eukaryota</taxon>
        <taxon>Viridiplantae</taxon>
        <taxon>Streptophyta</taxon>
        <taxon>Embryophyta</taxon>
        <taxon>Tracheophyta</taxon>
        <taxon>Spermatophyta</taxon>
        <taxon>Magnoliopsida</taxon>
        <taxon>Liliopsida</taxon>
        <taxon>Zingiberales</taxon>
        <taxon>Musaceae</taxon>
        <taxon>Ensete</taxon>
    </lineage>
</organism>
<evidence type="ECO:0000256" key="1">
    <source>
        <dbReference type="SAM" id="MobiDB-lite"/>
    </source>
</evidence>
<gene>
    <name evidence="3" type="ORF">OPV22_014334</name>
</gene>
<comment type="caution">
    <text evidence="3">The sequence shown here is derived from an EMBL/GenBank/DDBJ whole genome shotgun (WGS) entry which is preliminary data.</text>
</comment>
<dbReference type="EMBL" id="JAQQAF010000004">
    <property type="protein sequence ID" value="KAJ8492613.1"/>
    <property type="molecule type" value="Genomic_DNA"/>
</dbReference>
<dbReference type="InterPro" id="IPR036163">
    <property type="entry name" value="HMA_dom_sf"/>
</dbReference>
<name>A0AAV8R9H6_ENSVE</name>
<dbReference type="GO" id="GO:0046872">
    <property type="term" value="F:metal ion binding"/>
    <property type="evidence" value="ECO:0007669"/>
    <property type="project" value="InterPro"/>
</dbReference>
<dbReference type="Gene3D" id="3.30.70.100">
    <property type="match status" value="1"/>
</dbReference>
<keyword evidence="4" id="KW-1185">Reference proteome</keyword>
<evidence type="ECO:0000259" key="2">
    <source>
        <dbReference type="PROSITE" id="PS50846"/>
    </source>
</evidence>
<dbReference type="InterPro" id="IPR044169">
    <property type="entry name" value="PI21"/>
</dbReference>
<evidence type="ECO:0000313" key="4">
    <source>
        <dbReference type="Proteomes" id="UP001222027"/>
    </source>
</evidence>
<feature type="region of interest" description="Disordered" evidence="1">
    <location>
        <begin position="121"/>
        <end position="173"/>
    </location>
</feature>
<dbReference type="Proteomes" id="UP001222027">
    <property type="component" value="Unassembled WGS sequence"/>
</dbReference>
<dbReference type="PROSITE" id="PS50846">
    <property type="entry name" value="HMA_2"/>
    <property type="match status" value="1"/>
</dbReference>
<feature type="domain" description="HMA" evidence="2">
    <location>
        <begin position="47"/>
        <end position="114"/>
    </location>
</feature>
<protein>
    <recommendedName>
        <fullName evidence="2">HMA domain-containing protein</fullName>
    </recommendedName>
</protein>
<accession>A0AAV8R9H6</accession>
<dbReference type="AlphaFoldDB" id="A0AAV8R9H6"/>
<dbReference type="PANTHER" id="PTHR47488">
    <property type="entry name" value="HEAVY METAL TRANSPORT/DETOXIFICATION SUPERFAMILY PROTEIN"/>
    <property type="match status" value="1"/>
</dbReference>
<dbReference type="GO" id="GO:1900150">
    <property type="term" value="P:regulation of defense response to fungus"/>
    <property type="evidence" value="ECO:0007669"/>
    <property type="project" value="InterPro"/>
</dbReference>
<dbReference type="SUPFAM" id="SSF55008">
    <property type="entry name" value="HMA, heavy metal-associated domain"/>
    <property type="match status" value="1"/>
</dbReference>
<reference evidence="3 4" key="1">
    <citation type="submission" date="2022-12" db="EMBL/GenBank/DDBJ databases">
        <title>Chromosome-scale assembly of the Ensete ventricosum genome.</title>
        <authorList>
            <person name="Dussert Y."/>
            <person name="Stocks J."/>
            <person name="Wendawek A."/>
            <person name="Woldeyes F."/>
            <person name="Nichols R.A."/>
            <person name="Borrell J.S."/>
        </authorList>
    </citation>
    <scope>NUCLEOTIDE SEQUENCE [LARGE SCALE GENOMIC DNA]</scope>
    <source>
        <strain evidence="4">cv. Maze</strain>
        <tissue evidence="3">Seeds</tissue>
    </source>
</reference>
<evidence type="ECO:0000313" key="3">
    <source>
        <dbReference type="EMBL" id="KAJ8492613.1"/>
    </source>
</evidence>